<evidence type="ECO:0000313" key="1">
    <source>
        <dbReference type="EMBL" id="RJX42286.1"/>
    </source>
</evidence>
<dbReference type="InterPro" id="IPR007381">
    <property type="entry name" value="CheF1/F2"/>
</dbReference>
<dbReference type="PANTHER" id="PTHR42201">
    <property type="entry name" value="TAXIS PROTEIN"/>
    <property type="match status" value="1"/>
</dbReference>
<dbReference type="AlphaFoldDB" id="A0A3A6Q8Y2"/>
<keyword evidence="2" id="KW-1185">Reference proteome</keyword>
<dbReference type="GO" id="GO:0006935">
    <property type="term" value="P:chemotaxis"/>
    <property type="evidence" value="ECO:0007669"/>
    <property type="project" value="InterPro"/>
</dbReference>
<dbReference type="Proteomes" id="UP000276588">
    <property type="component" value="Unassembled WGS sequence"/>
</dbReference>
<dbReference type="PANTHER" id="PTHR42201:SF1">
    <property type="entry name" value="TAXIS PROTEIN"/>
    <property type="match status" value="1"/>
</dbReference>
<dbReference type="EMBL" id="QKNY01000018">
    <property type="protein sequence ID" value="RJX42286.1"/>
    <property type="molecule type" value="Genomic_DNA"/>
</dbReference>
<sequence>MRGGDDPAGFTTQFQTRFYSTAIRRSDIQNGVCELDGDSISLRAGTQSVDIAVDTVTNLTIGTPPERFEDAFTEVVGIKFSPADTSHVCFIEYDPEYADVFEYHLFAKPINGATGLVEFGAQKGGQQTDTAAQQMEVAIKPDRVVFTPETGGTKSIALGEIVNIQFGKRTIGGGKRDVIKVDHMKSHTRTTSYLSLMQTRLQRLFNRYLRTEYAQLQAEIEETNVSEAETQLVVGYYTTHDLTQTMHALTDGNTSEFESLYEQALDHGLVTHPDDGVGLTQKGKMLANTELDTVNT</sequence>
<comment type="caution">
    <text evidence="1">The sequence shown here is derived from an EMBL/GenBank/DDBJ whole genome shotgun (WGS) entry which is preliminary data.</text>
</comment>
<protein>
    <recommendedName>
        <fullName evidence="3">Taxis protein</fullName>
    </recommendedName>
</protein>
<proteinExistence type="predicted"/>
<gene>
    <name evidence="1" type="ORF">DM826_11625</name>
</gene>
<evidence type="ECO:0000313" key="2">
    <source>
        <dbReference type="Proteomes" id="UP000276588"/>
    </source>
</evidence>
<reference evidence="1 2" key="1">
    <citation type="submission" date="2018-06" db="EMBL/GenBank/DDBJ databases">
        <title>Halonotius sp. F13-13 a new haloarchaeeon isolated from a solar saltern from Isla Cristina, Huelva, Spain.</title>
        <authorList>
            <person name="Duran-Viseras A."/>
            <person name="Sanchez-Porro C."/>
            <person name="Ventosa A."/>
        </authorList>
    </citation>
    <scope>NUCLEOTIDE SEQUENCE [LARGE SCALE GENOMIC DNA]</scope>
    <source>
        <strain evidence="1 2">F13-13</strain>
    </source>
</reference>
<dbReference type="RefSeq" id="WP_120103594.1">
    <property type="nucleotide sequence ID" value="NZ_QKNY01000018.1"/>
</dbReference>
<name>A0A3A6Q8Y2_9EURY</name>
<accession>A0A3A6Q8Y2</accession>
<dbReference type="OrthoDB" id="339166at2157"/>
<dbReference type="Pfam" id="PF04283">
    <property type="entry name" value="CheF-arch"/>
    <property type="match status" value="1"/>
</dbReference>
<organism evidence="1 2">
    <name type="scientific">Halonotius aquaticus</name>
    <dbReference type="NCBI Taxonomy" id="2216978"/>
    <lineage>
        <taxon>Archaea</taxon>
        <taxon>Methanobacteriati</taxon>
        <taxon>Methanobacteriota</taxon>
        <taxon>Stenosarchaea group</taxon>
        <taxon>Halobacteria</taxon>
        <taxon>Halobacteriales</taxon>
        <taxon>Haloferacaceae</taxon>
        <taxon>Halonotius</taxon>
    </lineage>
</organism>
<evidence type="ECO:0008006" key="3">
    <source>
        <dbReference type="Google" id="ProtNLM"/>
    </source>
</evidence>